<dbReference type="InterPro" id="IPR023214">
    <property type="entry name" value="HAD_sf"/>
</dbReference>
<dbReference type="PANTHER" id="PTHR43434:SF26">
    <property type="entry name" value="PYROPHOSPHATASE PPAX"/>
    <property type="match status" value="1"/>
</dbReference>
<dbReference type="Gene3D" id="3.40.50.1000">
    <property type="entry name" value="HAD superfamily/HAD-like"/>
    <property type="match status" value="1"/>
</dbReference>
<dbReference type="NCBIfam" id="TIGR01509">
    <property type="entry name" value="HAD-SF-IA-v3"/>
    <property type="match status" value="1"/>
</dbReference>
<dbReference type="GO" id="GO:0006281">
    <property type="term" value="P:DNA repair"/>
    <property type="evidence" value="ECO:0007669"/>
    <property type="project" value="TreeGrafter"/>
</dbReference>
<dbReference type="RefSeq" id="WP_187302442.1">
    <property type="nucleotide sequence ID" value="NZ_JACRYT010000004.1"/>
</dbReference>
<evidence type="ECO:0000313" key="1">
    <source>
        <dbReference type="EMBL" id="MBC6679334.1"/>
    </source>
</evidence>
<dbReference type="InterPro" id="IPR050155">
    <property type="entry name" value="HAD-like_hydrolase_sf"/>
</dbReference>
<keyword evidence="1" id="KW-0378">Hydrolase</keyword>
<dbReference type="SFLD" id="SFLDG01129">
    <property type="entry name" value="C1.5:_HAD__Beta-PGM__Phosphata"/>
    <property type="match status" value="1"/>
</dbReference>
<reference evidence="1" key="1">
    <citation type="submission" date="2020-08" db="EMBL/GenBank/DDBJ databases">
        <title>Genome public.</title>
        <authorList>
            <person name="Liu C."/>
            <person name="Sun Q."/>
        </authorList>
    </citation>
    <scope>NUCLEOTIDE SEQUENCE</scope>
    <source>
        <strain evidence="1">BX12</strain>
    </source>
</reference>
<dbReference type="InterPro" id="IPR036412">
    <property type="entry name" value="HAD-like_sf"/>
</dbReference>
<gene>
    <name evidence="1" type="ORF">H9L42_05790</name>
</gene>
<dbReference type="NCBIfam" id="TIGR01549">
    <property type="entry name" value="HAD-SF-IA-v1"/>
    <property type="match status" value="1"/>
</dbReference>
<protein>
    <submittedName>
        <fullName evidence="1">HAD-IA family hydrolase</fullName>
    </submittedName>
</protein>
<dbReference type="InterPro" id="IPR006439">
    <property type="entry name" value="HAD-SF_hydro_IA"/>
</dbReference>
<dbReference type="InterPro" id="IPR041492">
    <property type="entry name" value="HAD_2"/>
</dbReference>
<dbReference type="GO" id="GO:0008967">
    <property type="term" value="F:phosphoglycolate phosphatase activity"/>
    <property type="evidence" value="ECO:0007669"/>
    <property type="project" value="TreeGrafter"/>
</dbReference>
<dbReference type="InterPro" id="IPR023198">
    <property type="entry name" value="PGP-like_dom2"/>
</dbReference>
<sequence length="214" mass="24450">MQKIDTVIFDFDGTVMDTNNVILNSWQHTFRTLENREEKPETIIKTFGEPLELTMKNFFPDVPVEESIAIYRSYHYDNFGKLISVFPGMKELIRELKDKNYKLGLVTSRLRKTTMQGLEAYGLLPYFEVIVTADDTTKHKPDPEPLNIALEKLGAAPENSVMVGDTMFDILCARHAGVKSVLVSWSMAVTEEEKNGPDRPDYIIEKAEDLKEIL</sequence>
<dbReference type="SUPFAM" id="SSF56784">
    <property type="entry name" value="HAD-like"/>
    <property type="match status" value="1"/>
</dbReference>
<organism evidence="1 2">
    <name type="scientific">Zhenpiania hominis</name>
    <dbReference type="NCBI Taxonomy" id="2763644"/>
    <lineage>
        <taxon>Bacteria</taxon>
        <taxon>Bacillati</taxon>
        <taxon>Bacillota</taxon>
        <taxon>Clostridia</taxon>
        <taxon>Peptostreptococcales</taxon>
        <taxon>Anaerovoracaceae</taxon>
        <taxon>Zhenpiania</taxon>
    </lineage>
</organism>
<dbReference type="SFLD" id="SFLDS00003">
    <property type="entry name" value="Haloacid_Dehalogenase"/>
    <property type="match status" value="1"/>
</dbReference>
<dbReference type="FunFam" id="3.40.50.1000:FF:000022">
    <property type="entry name" value="Phosphoglycolate phosphatase"/>
    <property type="match status" value="1"/>
</dbReference>
<name>A0A923SRI5_9FIRM</name>
<dbReference type="Pfam" id="PF13419">
    <property type="entry name" value="HAD_2"/>
    <property type="match status" value="1"/>
</dbReference>
<dbReference type="AlphaFoldDB" id="A0A923SRI5"/>
<accession>A0A923SRI5</accession>
<dbReference type="Gene3D" id="1.10.150.240">
    <property type="entry name" value="Putative phosphatase, domain 2"/>
    <property type="match status" value="1"/>
</dbReference>
<comment type="caution">
    <text evidence="1">The sequence shown here is derived from an EMBL/GenBank/DDBJ whole genome shotgun (WGS) entry which is preliminary data.</text>
</comment>
<proteinExistence type="predicted"/>
<dbReference type="SFLD" id="SFLDG01135">
    <property type="entry name" value="C1.5.6:_HAD__Beta-PGM__Phospha"/>
    <property type="match status" value="1"/>
</dbReference>
<dbReference type="Proteomes" id="UP000602647">
    <property type="component" value="Unassembled WGS sequence"/>
</dbReference>
<dbReference type="PANTHER" id="PTHR43434">
    <property type="entry name" value="PHOSPHOGLYCOLATE PHOSPHATASE"/>
    <property type="match status" value="1"/>
</dbReference>
<keyword evidence="2" id="KW-1185">Reference proteome</keyword>
<dbReference type="EMBL" id="JACRYT010000004">
    <property type="protein sequence ID" value="MBC6679334.1"/>
    <property type="molecule type" value="Genomic_DNA"/>
</dbReference>
<dbReference type="PRINTS" id="PR00413">
    <property type="entry name" value="HADHALOGNASE"/>
</dbReference>
<evidence type="ECO:0000313" key="2">
    <source>
        <dbReference type="Proteomes" id="UP000602647"/>
    </source>
</evidence>
<dbReference type="GO" id="GO:0005829">
    <property type="term" value="C:cytosol"/>
    <property type="evidence" value="ECO:0007669"/>
    <property type="project" value="TreeGrafter"/>
</dbReference>